<dbReference type="Gene3D" id="1.20.1250.60">
    <property type="entry name" value="Interferon lambda"/>
    <property type="match status" value="1"/>
</dbReference>
<dbReference type="GeneID" id="113426464"/>
<evidence type="ECO:0000256" key="7">
    <source>
        <dbReference type="SAM" id="SignalP"/>
    </source>
</evidence>
<keyword evidence="3" id="KW-0202">Cytokine</keyword>
<dbReference type="GO" id="GO:0005125">
    <property type="term" value="F:cytokine activity"/>
    <property type="evidence" value="ECO:0007669"/>
    <property type="project" value="UniProtKB-KW"/>
</dbReference>
<gene>
    <name evidence="9" type="primary">LOC113426464</name>
</gene>
<comment type="similarity">
    <text evidence="2">Belongs to the lambda interferon family.</text>
</comment>
<dbReference type="RefSeq" id="XP_026544615.1">
    <property type="nucleotide sequence ID" value="XM_026688830.1"/>
</dbReference>
<organism evidence="8 9">
    <name type="scientific">Notechis scutatus</name>
    <name type="common">mainland tiger snake</name>
    <dbReference type="NCBI Taxonomy" id="8663"/>
    <lineage>
        <taxon>Eukaryota</taxon>
        <taxon>Metazoa</taxon>
        <taxon>Chordata</taxon>
        <taxon>Craniata</taxon>
        <taxon>Vertebrata</taxon>
        <taxon>Euteleostomi</taxon>
        <taxon>Lepidosauria</taxon>
        <taxon>Squamata</taxon>
        <taxon>Bifurcata</taxon>
        <taxon>Unidentata</taxon>
        <taxon>Episquamata</taxon>
        <taxon>Toxicofera</taxon>
        <taxon>Serpentes</taxon>
        <taxon>Colubroidea</taxon>
        <taxon>Elapidae</taxon>
        <taxon>Hydrophiinae</taxon>
        <taxon>Notechis</taxon>
    </lineage>
</organism>
<name>A0A6J1VNN5_9SAUR</name>
<evidence type="ECO:0000313" key="8">
    <source>
        <dbReference type="Proteomes" id="UP000504612"/>
    </source>
</evidence>
<dbReference type="GO" id="GO:0005615">
    <property type="term" value="C:extracellular space"/>
    <property type="evidence" value="ECO:0007669"/>
    <property type="project" value="UniProtKB-KW"/>
</dbReference>
<proteinExistence type="inferred from homology"/>
<accession>A0A6J1VNN5</accession>
<feature type="chain" id="PRO_5026891973" evidence="7">
    <location>
        <begin position="45"/>
        <end position="218"/>
    </location>
</feature>
<evidence type="ECO:0000256" key="1">
    <source>
        <dbReference type="ARBA" id="ARBA00004613"/>
    </source>
</evidence>
<dbReference type="PANTHER" id="PTHR31943">
    <property type="entry name" value="INTERLEUKIN-28 AND 29"/>
    <property type="match status" value="1"/>
</dbReference>
<feature type="signal peptide" evidence="7">
    <location>
        <begin position="1"/>
        <end position="44"/>
    </location>
</feature>
<comment type="subcellular location">
    <subcellularLocation>
        <location evidence="1">Secreted</location>
    </subcellularLocation>
</comment>
<dbReference type="InterPro" id="IPR029177">
    <property type="entry name" value="INF_lambda"/>
</dbReference>
<keyword evidence="8" id="KW-1185">Reference proteome</keyword>
<evidence type="ECO:0000256" key="3">
    <source>
        <dbReference type="ARBA" id="ARBA00022514"/>
    </source>
</evidence>
<sequence>MDSRTKIFSLHRWNCSPTLGTGARKWLLGPLALVVLLQVARVQSRPTGSCPFPQIPEHSSAFRQLRNQYEDERFKGSEPWKNCTRFHLRFPQGKMHHLRNKWDRMEAVEAELALVVPVLQNISEPAFSKQASKVLEFLHPLWEALGTCIRHKPPHGKKSSLLQQFKEETQQFKARSVQPSPKCLEAAVGLNIVRLLEEDIGQLRHLFRHHSRATTRRG</sequence>
<protein>
    <submittedName>
        <fullName evidence="9">Uncharacterized protein LOC113426464</fullName>
    </submittedName>
</protein>
<evidence type="ECO:0000256" key="2">
    <source>
        <dbReference type="ARBA" id="ARBA00008717"/>
    </source>
</evidence>
<dbReference type="Pfam" id="PF15177">
    <property type="entry name" value="IL28A"/>
    <property type="match status" value="1"/>
</dbReference>
<dbReference type="Proteomes" id="UP000504612">
    <property type="component" value="Unplaced"/>
</dbReference>
<evidence type="ECO:0000256" key="6">
    <source>
        <dbReference type="ARBA" id="ARBA00023118"/>
    </source>
</evidence>
<dbReference type="KEGG" id="nss:113426464"/>
<dbReference type="AlphaFoldDB" id="A0A6J1VNN5"/>
<reference evidence="9" key="1">
    <citation type="submission" date="2025-08" db="UniProtKB">
        <authorList>
            <consortium name="RefSeq"/>
        </authorList>
    </citation>
    <scope>IDENTIFICATION</scope>
</reference>
<dbReference type="PANTHER" id="PTHR31943:SF1">
    <property type="entry name" value="INTERFERON LAMBDA-2-RELATED"/>
    <property type="match status" value="1"/>
</dbReference>
<keyword evidence="6" id="KW-0051">Antiviral defense</keyword>
<keyword evidence="4" id="KW-0964">Secreted</keyword>
<dbReference type="GO" id="GO:0050778">
    <property type="term" value="P:positive regulation of immune response"/>
    <property type="evidence" value="ECO:0007669"/>
    <property type="project" value="InterPro"/>
</dbReference>
<evidence type="ECO:0000256" key="4">
    <source>
        <dbReference type="ARBA" id="ARBA00022525"/>
    </source>
</evidence>
<dbReference type="GO" id="GO:0051607">
    <property type="term" value="P:defense response to virus"/>
    <property type="evidence" value="ECO:0007669"/>
    <property type="project" value="UniProtKB-KW"/>
</dbReference>
<evidence type="ECO:0000256" key="5">
    <source>
        <dbReference type="ARBA" id="ARBA00022729"/>
    </source>
</evidence>
<evidence type="ECO:0000313" key="9">
    <source>
        <dbReference type="RefSeq" id="XP_026544615.1"/>
    </source>
</evidence>
<dbReference type="InterPro" id="IPR038326">
    <property type="entry name" value="IFN-lambda_sf"/>
</dbReference>
<dbReference type="GO" id="GO:0007259">
    <property type="term" value="P:cell surface receptor signaling pathway via JAK-STAT"/>
    <property type="evidence" value="ECO:0007669"/>
    <property type="project" value="InterPro"/>
</dbReference>
<dbReference type="GO" id="GO:0045087">
    <property type="term" value="P:innate immune response"/>
    <property type="evidence" value="ECO:0007669"/>
    <property type="project" value="TreeGrafter"/>
</dbReference>
<keyword evidence="5 7" id="KW-0732">Signal</keyword>